<dbReference type="PANTHER" id="PTHR43330">
    <property type="entry name" value="METHIONINE AMINOPEPTIDASE"/>
    <property type="match status" value="1"/>
</dbReference>
<sequence length="305" mass="32767">MGDQTLSRFGIPYMSDEATANIQKLFEGEPFQQMTIKSADDIAKMKAAGAVGAHVLDEISAHIVPGITIREIDQLTHDLIVGKYGAEVVRLAVKASGTGMAHADNISASYALNDVVANAPADERALRTGDLFGMDISARKDGWSCDTARRWIVGNDASPEVTGLYAASLQVMWHVIGLVRPGVTLNELGDAATAFAENHGYRIIHTFPAVGHSIGREHNDGWFIPWKSGGLNEGRVVQEGMTFSIEIYLTTGSGEMRLLTNEVASLVTADSAPAAYWEHIVAVTSTGCEVLDLRAGEDPAWARTE</sequence>
<dbReference type="EMBL" id="JBIMSP010000111">
    <property type="protein sequence ID" value="MFH5245929.1"/>
    <property type="molecule type" value="Genomic_DNA"/>
</dbReference>
<dbReference type="InterPro" id="IPR036005">
    <property type="entry name" value="Creatinase/aminopeptidase-like"/>
</dbReference>
<dbReference type="Proteomes" id="UP001609175">
    <property type="component" value="Unassembled WGS sequence"/>
</dbReference>
<proteinExistence type="predicted"/>
<evidence type="ECO:0000313" key="5">
    <source>
        <dbReference type="Proteomes" id="UP001609175"/>
    </source>
</evidence>
<evidence type="ECO:0000313" key="7">
    <source>
        <dbReference type="Proteomes" id="UP001609219"/>
    </source>
</evidence>
<dbReference type="RefSeq" id="WP_395112630.1">
    <property type="nucleotide sequence ID" value="NZ_JBIMSN010000037.1"/>
</dbReference>
<name>A0ABW7K179_9NOCA</name>
<organism evidence="3 7">
    <name type="scientific">Antrihabitans spumae</name>
    <dbReference type="NCBI Taxonomy" id="3373370"/>
    <lineage>
        <taxon>Bacteria</taxon>
        <taxon>Bacillati</taxon>
        <taxon>Actinomycetota</taxon>
        <taxon>Actinomycetes</taxon>
        <taxon>Mycobacteriales</taxon>
        <taxon>Nocardiaceae</taxon>
        <taxon>Antrihabitans</taxon>
    </lineage>
</organism>
<dbReference type="Pfam" id="PF00557">
    <property type="entry name" value="Peptidase_M24"/>
    <property type="match status" value="1"/>
</dbReference>
<evidence type="ECO:0000313" key="4">
    <source>
        <dbReference type="EMBL" id="MFH5245929.1"/>
    </source>
</evidence>
<feature type="domain" description="Peptidase M24" evidence="1">
    <location>
        <begin position="44"/>
        <end position="284"/>
    </location>
</feature>
<dbReference type="Proteomes" id="UP001609219">
    <property type="component" value="Unassembled WGS sequence"/>
</dbReference>
<dbReference type="Gene3D" id="3.90.230.10">
    <property type="entry name" value="Creatinase/methionine aminopeptidase superfamily"/>
    <property type="match status" value="1"/>
</dbReference>
<dbReference type="PANTHER" id="PTHR43330:SF8">
    <property type="entry name" value="METHIONINE AMINOPEPTIDASE 1D, MITOCHONDRIAL"/>
    <property type="match status" value="1"/>
</dbReference>
<evidence type="ECO:0000313" key="3">
    <source>
        <dbReference type="EMBL" id="MFH5228779.1"/>
    </source>
</evidence>
<comment type="caution">
    <text evidence="3">The sequence shown here is derived from an EMBL/GenBank/DDBJ whole genome shotgun (WGS) entry which is preliminary data.</text>
</comment>
<protein>
    <submittedName>
        <fullName evidence="3">M24 family metallopeptidase</fullName>
    </submittedName>
</protein>
<evidence type="ECO:0000313" key="6">
    <source>
        <dbReference type="Proteomes" id="UP001609176"/>
    </source>
</evidence>
<dbReference type="EMBL" id="JBIMSN010000037">
    <property type="protein sequence ID" value="MFH5228779.1"/>
    <property type="molecule type" value="Genomic_DNA"/>
</dbReference>
<accession>A0ABW7K179</accession>
<reference evidence="5 6" key="1">
    <citation type="submission" date="2024-10" db="EMBL/GenBank/DDBJ databases">
        <authorList>
            <person name="Riesco R."/>
        </authorList>
    </citation>
    <scope>NUCLEOTIDE SEQUENCE [LARGE SCALE GENOMIC DNA]</scope>
    <source>
        <strain evidence="4 6">NCIMB 15448</strain>
        <strain evidence="2 5">NCIMB 15449</strain>
        <strain evidence="3 7">NCIMB 15450</strain>
    </source>
</reference>
<evidence type="ECO:0000259" key="1">
    <source>
        <dbReference type="Pfam" id="PF00557"/>
    </source>
</evidence>
<dbReference type="Proteomes" id="UP001609176">
    <property type="component" value="Unassembled WGS sequence"/>
</dbReference>
<dbReference type="SUPFAM" id="SSF55920">
    <property type="entry name" value="Creatinase/aminopeptidase"/>
    <property type="match status" value="1"/>
</dbReference>
<keyword evidence="7" id="KW-1185">Reference proteome</keyword>
<gene>
    <name evidence="4" type="ORF">ACHIPV_29300</name>
    <name evidence="2" type="ORF">ACHIPZ_03080</name>
    <name evidence="3" type="ORF">ACHIRB_09370</name>
</gene>
<dbReference type="EMBL" id="JBIMSO010000010">
    <property type="protein sequence ID" value="MFH5207205.1"/>
    <property type="molecule type" value="Genomic_DNA"/>
</dbReference>
<evidence type="ECO:0000313" key="2">
    <source>
        <dbReference type="EMBL" id="MFH5207205.1"/>
    </source>
</evidence>
<dbReference type="InterPro" id="IPR000994">
    <property type="entry name" value="Pept_M24"/>
</dbReference>